<gene>
    <name evidence="3" type="ORF">NQ314_012944</name>
</gene>
<sequence length="212" mass="23728">MLGGITVYVPKIEKILIEEVHLVYHIAASVRFDDSLRDAVIMNTRGTREVAKLSKEMKHLEVFFHFSTTYCQSDKKVVEEKLYPPHADWRKTIEVIENADPHVLEVLTSKYTEPLPNTYTFSKSLAEHVVNDLCDGQIPAIILRPSIVISTMLEPVTGWIDNFNGPVGILVASGKGIMRSVYAKPDVIADYVPCDTVAQATVIATWKKGTEK</sequence>
<dbReference type="InterPro" id="IPR026055">
    <property type="entry name" value="FAR"/>
</dbReference>
<reference evidence="3" key="1">
    <citation type="journal article" date="2023" name="Insect Mol. Biol.">
        <title>Genome sequencing provides insights into the evolution of gene families encoding plant cell wall-degrading enzymes in longhorned beetles.</title>
        <authorList>
            <person name="Shin N.R."/>
            <person name="Okamura Y."/>
            <person name="Kirsch R."/>
            <person name="Pauchet Y."/>
        </authorList>
    </citation>
    <scope>NUCLEOTIDE SEQUENCE</scope>
    <source>
        <strain evidence="3">RBIC_L_NR</strain>
    </source>
</reference>
<comment type="caution">
    <text evidence="3">The sequence shown here is derived from an EMBL/GenBank/DDBJ whole genome shotgun (WGS) entry which is preliminary data.</text>
</comment>
<keyword evidence="4" id="KW-1185">Reference proteome</keyword>
<dbReference type="InterPro" id="IPR036291">
    <property type="entry name" value="NAD(P)-bd_dom_sf"/>
</dbReference>
<dbReference type="GO" id="GO:0005777">
    <property type="term" value="C:peroxisome"/>
    <property type="evidence" value="ECO:0007669"/>
    <property type="project" value="TreeGrafter"/>
</dbReference>
<dbReference type="Pfam" id="PF07993">
    <property type="entry name" value="NAD_binding_4"/>
    <property type="match status" value="1"/>
</dbReference>
<dbReference type="GO" id="GO:0035336">
    <property type="term" value="P:long-chain fatty-acyl-CoA metabolic process"/>
    <property type="evidence" value="ECO:0007669"/>
    <property type="project" value="TreeGrafter"/>
</dbReference>
<feature type="domain" description="Thioester reductase (TE)" evidence="2">
    <location>
        <begin position="15"/>
        <end position="200"/>
    </location>
</feature>
<evidence type="ECO:0000313" key="4">
    <source>
        <dbReference type="Proteomes" id="UP001162156"/>
    </source>
</evidence>
<dbReference type="AlphaFoldDB" id="A0AAV8X8B5"/>
<dbReference type="PANTHER" id="PTHR11011:SF24">
    <property type="entry name" value="FATTY ACYL-COA REDUCTASE"/>
    <property type="match status" value="1"/>
</dbReference>
<comment type="catalytic activity">
    <reaction evidence="1">
        <text>a long-chain fatty acyl-CoA + 2 NADPH + 2 H(+) = a long-chain primary fatty alcohol + 2 NADP(+) + CoA</text>
        <dbReference type="Rhea" id="RHEA:52716"/>
        <dbReference type="ChEBI" id="CHEBI:15378"/>
        <dbReference type="ChEBI" id="CHEBI:57287"/>
        <dbReference type="ChEBI" id="CHEBI:57783"/>
        <dbReference type="ChEBI" id="CHEBI:58349"/>
        <dbReference type="ChEBI" id="CHEBI:77396"/>
        <dbReference type="ChEBI" id="CHEBI:83139"/>
        <dbReference type="EC" id="1.2.1.84"/>
    </reaction>
</comment>
<accession>A0AAV8X8B5</accession>
<comment type="similarity">
    <text evidence="1">Belongs to the fatty acyl-CoA reductase family.</text>
</comment>
<keyword evidence="1" id="KW-0560">Oxidoreductase</keyword>
<comment type="function">
    <text evidence="1">Catalyzes the reduction of fatty acyl-CoA to fatty alcohols.</text>
</comment>
<dbReference type="EMBL" id="JANEYF010003614">
    <property type="protein sequence ID" value="KAJ8935188.1"/>
    <property type="molecule type" value="Genomic_DNA"/>
</dbReference>
<dbReference type="GO" id="GO:0102965">
    <property type="term" value="F:alcohol-forming long-chain fatty acyl-CoA reductase activity"/>
    <property type="evidence" value="ECO:0007669"/>
    <property type="project" value="UniProtKB-EC"/>
</dbReference>
<keyword evidence="1" id="KW-0443">Lipid metabolism</keyword>
<dbReference type="PANTHER" id="PTHR11011">
    <property type="entry name" value="MALE STERILITY PROTEIN 2-RELATED"/>
    <property type="match status" value="1"/>
</dbReference>
<evidence type="ECO:0000256" key="1">
    <source>
        <dbReference type="RuleBase" id="RU363097"/>
    </source>
</evidence>
<organism evidence="3 4">
    <name type="scientific">Rhamnusium bicolor</name>
    <dbReference type="NCBI Taxonomy" id="1586634"/>
    <lineage>
        <taxon>Eukaryota</taxon>
        <taxon>Metazoa</taxon>
        <taxon>Ecdysozoa</taxon>
        <taxon>Arthropoda</taxon>
        <taxon>Hexapoda</taxon>
        <taxon>Insecta</taxon>
        <taxon>Pterygota</taxon>
        <taxon>Neoptera</taxon>
        <taxon>Endopterygota</taxon>
        <taxon>Coleoptera</taxon>
        <taxon>Polyphaga</taxon>
        <taxon>Cucujiformia</taxon>
        <taxon>Chrysomeloidea</taxon>
        <taxon>Cerambycidae</taxon>
        <taxon>Lepturinae</taxon>
        <taxon>Rhagiini</taxon>
        <taxon>Rhamnusium</taxon>
    </lineage>
</organism>
<protein>
    <recommendedName>
        <fullName evidence="1">Fatty acyl-CoA reductase</fullName>
        <ecNumber evidence="1">1.2.1.84</ecNumber>
    </recommendedName>
</protein>
<dbReference type="InterPro" id="IPR013120">
    <property type="entry name" value="FAR_NAD-bd"/>
</dbReference>
<proteinExistence type="inferred from homology"/>
<dbReference type="GO" id="GO:0080019">
    <property type="term" value="F:alcohol-forming very long-chain fatty acyl-CoA reductase activity"/>
    <property type="evidence" value="ECO:0007669"/>
    <property type="project" value="InterPro"/>
</dbReference>
<keyword evidence="1" id="KW-0444">Lipid biosynthesis</keyword>
<dbReference type="Proteomes" id="UP001162156">
    <property type="component" value="Unassembled WGS sequence"/>
</dbReference>
<evidence type="ECO:0000259" key="2">
    <source>
        <dbReference type="Pfam" id="PF07993"/>
    </source>
</evidence>
<dbReference type="EC" id="1.2.1.84" evidence="1"/>
<keyword evidence="1" id="KW-0521">NADP</keyword>
<dbReference type="Gene3D" id="3.40.50.720">
    <property type="entry name" value="NAD(P)-binding Rossmann-like Domain"/>
    <property type="match status" value="1"/>
</dbReference>
<name>A0AAV8X8B5_9CUCU</name>
<evidence type="ECO:0000313" key="3">
    <source>
        <dbReference type="EMBL" id="KAJ8935188.1"/>
    </source>
</evidence>
<dbReference type="SUPFAM" id="SSF51735">
    <property type="entry name" value="NAD(P)-binding Rossmann-fold domains"/>
    <property type="match status" value="1"/>
</dbReference>